<organism evidence="2 4">
    <name type="scientific">Shewanella fidelis</name>
    <dbReference type="NCBI Taxonomy" id="173509"/>
    <lineage>
        <taxon>Bacteria</taxon>
        <taxon>Pseudomonadati</taxon>
        <taxon>Pseudomonadota</taxon>
        <taxon>Gammaproteobacteria</taxon>
        <taxon>Alteromonadales</taxon>
        <taxon>Shewanellaceae</taxon>
        <taxon>Shewanella</taxon>
    </lineage>
</organism>
<evidence type="ECO:0000313" key="5">
    <source>
        <dbReference type="Proteomes" id="UP001271263"/>
    </source>
</evidence>
<evidence type="ECO:0000313" key="2">
    <source>
        <dbReference type="EMBL" id="MDR8524900.1"/>
    </source>
</evidence>
<evidence type="ECO:0000313" key="3">
    <source>
        <dbReference type="EMBL" id="MDW4822982.1"/>
    </source>
</evidence>
<dbReference type="EMBL" id="JAPMLD010000001">
    <property type="protein sequence ID" value="MDW4822982.1"/>
    <property type="molecule type" value="Genomic_DNA"/>
</dbReference>
<dbReference type="EMBL" id="JAPMLE010000001">
    <property type="protein sequence ID" value="MDR8524900.1"/>
    <property type="molecule type" value="Genomic_DNA"/>
</dbReference>
<reference evidence="3 5" key="1">
    <citation type="journal article" date="2022" name="bioRxiv">
        <title>Prophages regulate Shewanella fidelis 3313 motility and biofilm formation: implications for gut colonization dynamics in Ciona robusta.</title>
        <authorList>
            <person name="Natarajan O."/>
            <person name="Gibboney S.L."/>
            <person name="Young M.N."/>
            <person name="Lim S.J."/>
            <person name="Pluta N."/>
            <person name="Atkinson C.G."/>
            <person name="Leigh B.A."/>
            <person name="Liberti A."/>
            <person name="Kees E.D."/>
            <person name="Breitbart M."/>
            <person name="Gralnick J.A."/>
            <person name="Dishaw L.J."/>
        </authorList>
    </citation>
    <scope>NUCLEOTIDE SEQUENCE [LARGE SCALE GENOMIC DNA]</scope>
    <source>
        <strain evidence="3 5">JG4066</strain>
    </source>
</reference>
<name>A0AAW8NRC9_9GAMM</name>
<evidence type="ECO:0000256" key="1">
    <source>
        <dbReference type="SAM" id="SignalP"/>
    </source>
</evidence>
<sequence>MHRFAFYQPLPALGLLHSSNAWAQQTTRDVKTQSLTSLLQPLSYPAKAHQSINFKDAFYGVEQARHIRNAANTR</sequence>
<accession>A0AAW8NRC9</accession>
<comment type="caution">
    <text evidence="2">The sequence shown here is derived from an EMBL/GenBank/DDBJ whole genome shotgun (WGS) entry which is preliminary data.</text>
</comment>
<dbReference type="Proteomes" id="UP001259340">
    <property type="component" value="Unassembled WGS sequence"/>
</dbReference>
<gene>
    <name evidence="2" type="ORF">OS133_14865</name>
    <name evidence="3" type="ORF">OS134_02725</name>
</gene>
<evidence type="ECO:0000313" key="4">
    <source>
        <dbReference type="Proteomes" id="UP001259340"/>
    </source>
</evidence>
<reference evidence="2" key="2">
    <citation type="submission" date="2022-11" db="EMBL/GenBank/DDBJ databases">
        <title>Prophages regulate Shewanella fidelis motility and biofilm formation: implications for gut colonization dynamics in Ciona robusta.</title>
        <authorList>
            <person name="Natarajan O."/>
            <person name="Gibboney S.L."/>
            <person name="Young M.N."/>
            <person name="Lim S.J."/>
            <person name="Pluta N."/>
            <person name="Atkinson C.G.F."/>
            <person name="Leigh B.A."/>
            <person name="Liberti A."/>
            <person name="Kees E."/>
            <person name="Breitbart M."/>
            <person name="Gralnick J."/>
            <person name="Dishaw L.J."/>
        </authorList>
    </citation>
    <scope>NUCLEOTIDE SEQUENCE</scope>
    <source>
        <strain evidence="2">3313</strain>
    </source>
</reference>
<keyword evidence="5" id="KW-1185">Reference proteome</keyword>
<dbReference type="Proteomes" id="UP001271263">
    <property type="component" value="Unassembled WGS sequence"/>
</dbReference>
<dbReference type="RefSeq" id="WP_108944377.1">
    <property type="nucleotide sequence ID" value="NZ_JAPMLA010000002.1"/>
</dbReference>
<protein>
    <submittedName>
        <fullName evidence="2">Uncharacterized protein</fullName>
    </submittedName>
</protein>
<feature type="chain" id="PRO_5043790674" evidence="1">
    <location>
        <begin position="24"/>
        <end position="74"/>
    </location>
</feature>
<proteinExistence type="predicted"/>
<feature type="signal peptide" evidence="1">
    <location>
        <begin position="1"/>
        <end position="23"/>
    </location>
</feature>
<keyword evidence="1" id="KW-0732">Signal</keyword>
<dbReference type="AlphaFoldDB" id="A0AAW8NRC9"/>